<protein>
    <submittedName>
        <fullName evidence="1">Uncharacterized protein</fullName>
    </submittedName>
</protein>
<evidence type="ECO:0000313" key="2">
    <source>
        <dbReference type="Proteomes" id="UP000580250"/>
    </source>
</evidence>
<sequence length="61" mass="6996">MIDKSVEMKNAEWHGFVVIEEEKNCLKVEADIFKSESYVLNDIKASELVNYLLGMDNSLKS</sequence>
<comment type="caution">
    <text evidence="1">The sequence shown here is derived from an EMBL/GenBank/DDBJ whole genome shotgun (WGS) entry which is preliminary data.</text>
</comment>
<dbReference type="AlphaFoldDB" id="A0A6V7VRP0"/>
<evidence type="ECO:0000313" key="1">
    <source>
        <dbReference type="EMBL" id="CAD2177224.1"/>
    </source>
</evidence>
<accession>A0A6V7VRP0</accession>
<organism evidence="1 2">
    <name type="scientific">Meloidogyne enterolobii</name>
    <name type="common">Root-knot nematode worm</name>
    <name type="synonym">Meloidogyne mayaguensis</name>
    <dbReference type="NCBI Taxonomy" id="390850"/>
    <lineage>
        <taxon>Eukaryota</taxon>
        <taxon>Metazoa</taxon>
        <taxon>Ecdysozoa</taxon>
        <taxon>Nematoda</taxon>
        <taxon>Chromadorea</taxon>
        <taxon>Rhabditida</taxon>
        <taxon>Tylenchina</taxon>
        <taxon>Tylenchomorpha</taxon>
        <taxon>Tylenchoidea</taxon>
        <taxon>Meloidogynidae</taxon>
        <taxon>Meloidogyninae</taxon>
        <taxon>Meloidogyne</taxon>
    </lineage>
</organism>
<reference evidence="1 2" key="1">
    <citation type="submission" date="2020-08" db="EMBL/GenBank/DDBJ databases">
        <authorList>
            <person name="Koutsovoulos G."/>
            <person name="Danchin GJ E."/>
        </authorList>
    </citation>
    <scope>NUCLEOTIDE SEQUENCE [LARGE SCALE GENOMIC DNA]</scope>
</reference>
<gene>
    <name evidence="1" type="ORF">MENT_LOCUS29093</name>
</gene>
<proteinExistence type="predicted"/>
<name>A0A6V7VRP0_MELEN</name>
<dbReference type="EMBL" id="CAJEWN010000293">
    <property type="protein sequence ID" value="CAD2177224.1"/>
    <property type="molecule type" value="Genomic_DNA"/>
</dbReference>
<dbReference type="Proteomes" id="UP000580250">
    <property type="component" value="Unassembled WGS sequence"/>
</dbReference>